<dbReference type="AlphaFoldDB" id="A0AA88KGQ1"/>
<dbReference type="Proteomes" id="UP000816034">
    <property type="component" value="Unassembled WGS sequence"/>
</dbReference>
<sequence length="329" mass="37841">MFAVSDAKSFSKQSELASEFSKYSWRVHKEIVEPMLHMEGPSYDDALPQDEHDCSTFKNLQKQVWYWKPDWDHEATSSSVNSGQATQFTNTTGLNSNSSIHPTTNRSKHDLSTPPLSHSMIHRVVTSPYSSPISTNGRPSPHTTLKAQHTFIPKRNKYTGRKSNASLIDHSPNHHHFVASHSFFNDDEEEGLKEILMEQEAKARKAFTEYRLQLLKTRPISYREFIQNSMTLLEQVMLLNDTQHSHSSLEEYSVRNLLEQMRNRFGFTNEDVEIVLEIYEQAMFSIEKPCVGGSSSSFISSEVFNTFSKSFLNILRQVEQYHVQNSLLL</sequence>
<accession>A0AA88KGQ1</accession>
<protein>
    <submittedName>
        <fullName evidence="2">Uncharacterized protein</fullName>
    </submittedName>
</protein>
<dbReference type="EMBL" id="PYSW02000040">
    <property type="protein sequence ID" value="KAG2375096.1"/>
    <property type="molecule type" value="Genomic_DNA"/>
</dbReference>
<gene>
    <name evidence="2" type="ORF">C9374_010100</name>
</gene>
<comment type="caution">
    <text evidence="2">The sequence shown here is derived from an EMBL/GenBank/DDBJ whole genome shotgun (WGS) entry which is preliminary data.</text>
</comment>
<evidence type="ECO:0000313" key="2">
    <source>
        <dbReference type="EMBL" id="KAG2375096.1"/>
    </source>
</evidence>
<dbReference type="GeneID" id="68102554"/>
<evidence type="ECO:0000256" key="1">
    <source>
        <dbReference type="SAM" id="MobiDB-lite"/>
    </source>
</evidence>
<dbReference type="RefSeq" id="XP_044544270.1">
    <property type="nucleotide sequence ID" value="XM_044685608.1"/>
</dbReference>
<evidence type="ECO:0000313" key="3">
    <source>
        <dbReference type="Proteomes" id="UP000816034"/>
    </source>
</evidence>
<proteinExistence type="predicted"/>
<reference evidence="2 3" key="1">
    <citation type="journal article" date="2018" name="BMC Genomics">
        <title>The genome of Naegleria lovaniensis, the basis for a comparative approach to unravel pathogenicity factors of the human pathogenic amoeba N. fowleri.</title>
        <authorList>
            <person name="Liechti N."/>
            <person name="Schurch N."/>
            <person name="Bruggmann R."/>
            <person name="Wittwer M."/>
        </authorList>
    </citation>
    <scope>NUCLEOTIDE SEQUENCE [LARGE SCALE GENOMIC DNA]</scope>
    <source>
        <strain evidence="2 3">ATCC 30569</strain>
    </source>
</reference>
<organism evidence="2 3">
    <name type="scientific">Naegleria lovaniensis</name>
    <name type="common">Amoeba</name>
    <dbReference type="NCBI Taxonomy" id="51637"/>
    <lineage>
        <taxon>Eukaryota</taxon>
        <taxon>Discoba</taxon>
        <taxon>Heterolobosea</taxon>
        <taxon>Tetramitia</taxon>
        <taxon>Eutetramitia</taxon>
        <taxon>Vahlkampfiidae</taxon>
        <taxon>Naegleria</taxon>
    </lineage>
</organism>
<feature type="compositionally biased region" description="Polar residues" evidence="1">
    <location>
        <begin position="77"/>
        <end position="105"/>
    </location>
</feature>
<keyword evidence="3" id="KW-1185">Reference proteome</keyword>
<feature type="region of interest" description="Disordered" evidence="1">
    <location>
        <begin position="77"/>
        <end position="116"/>
    </location>
</feature>
<name>A0AA88KGQ1_NAELO</name>